<dbReference type="AlphaFoldDB" id="A0A0J9W8X2"/>
<dbReference type="RefSeq" id="XP_018258080.1">
    <property type="nucleotide sequence ID" value="XM_018403139.1"/>
</dbReference>
<evidence type="ECO:0000313" key="3">
    <source>
        <dbReference type="Proteomes" id="UP000009097"/>
    </source>
</evidence>
<accession>A0A0J9W8X2</accession>
<dbReference type="KEGG" id="fox:FOXG_22727"/>
<organism evidence="1 3">
    <name type="scientific">Fusarium oxysporum f. sp. lycopersici (strain 4287 / CBS 123668 / FGSC 9935 / NRRL 34936)</name>
    <name type="common">Fusarium vascular wilt of tomato</name>
    <dbReference type="NCBI Taxonomy" id="426428"/>
    <lineage>
        <taxon>Eukaryota</taxon>
        <taxon>Fungi</taxon>
        <taxon>Dikarya</taxon>
        <taxon>Ascomycota</taxon>
        <taxon>Pezizomycotina</taxon>
        <taxon>Sordariomycetes</taxon>
        <taxon>Hypocreomycetidae</taxon>
        <taxon>Hypocreales</taxon>
        <taxon>Nectriaceae</taxon>
        <taxon>Fusarium</taxon>
        <taxon>Fusarium oxysporum species complex</taxon>
    </lineage>
</organism>
<dbReference type="VEuPathDB" id="FungiDB:FOXG_22727"/>
<dbReference type="Proteomes" id="UP000009097">
    <property type="component" value="Chromosome 14"/>
</dbReference>
<reference evidence="1" key="1">
    <citation type="submission" date="2007-04" db="EMBL/GenBank/DDBJ databases">
        <authorList>
            <consortium name="The Broad Institute Genome Sequencing Platform"/>
            <person name="Birren B."/>
            <person name="Lander E."/>
            <person name="Galagan J."/>
            <person name="Nusbaum C."/>
            <person name="Devon K."/>
            <person name="Ma L.-J."/>
            <person name="Jaffe D."/>
            <person name="Butler J."/>
            <person name="Alvarez P."/>
            <person name="Gnerre S."/>
            <person name="Grabherr M."/>
            <person name="Kleber M."/>
            <person name="Mauceli E."/>
            <person name="Brockman W."/>
            <person name="MacCallum I.A."/>
            <person name="Young S."/>
            <person name="LaButti K."/>
            <person name="DeCaprio D."/>
            <person name="Crawford M."/>
            <person name="Koehrsen M."/>
            <person name="Engels R."/>
            <person name="Montgomery P."/>
            <person name="Pearson M."/>
            <person name="Howarth C."/>
            <person name="Larson L."/>
            <person name="White J."/>
            <person name="O'Leary S."/>
            <person name="Kodira C."/>
            <person name="Zeng Q."/>
            <person name="Yandava C."/>
            <person name="Alvarado L."/>
            <person name="Kistler C."/>
            <person name="Shim W.-B."/>
            <person name="Kang S."/>
            <person name="Woloshuk C."/>
        </authorList>
    </citation>
    <scope>NUCLEOTIDE SEQUENCE</scope>
    <source>
        <strain evidence="1">4287</strain>
    </source>
</reference>
<proteinExistence type="predicted"/>
<name>A0A0J9W8X2_FUSO4</name>
<evidence type="ECO:0000313" key="1">
    <source>
        <dbReference type="EMBL" id="KNB19278.1"/>
    </source>
</evidence>
<dbReference type="EMBL" id="DS231731">
    <property type="protein sequence ID" value="KNB19278.1"/>
    <property type="molecule type" value="Genomic_DNA"/>
</dbReference>
<dbReference type="OrthoDB" id="5324651at2759"/>
<dbReference type="GeneID" id="28963212"/>
<dbReference type="EMBL" id="DS231738">
    <property type="protein sequence ID" value="KNB20035.1"/>
    <property type="molecule type" value="Genomic_DNA"/>
</dbReference>
<evidence type="ECO:0000313" key="2">
    <source>
        <dbReference type="EMBL" id="KNB20035.1"/>
    </source>
</evidence>
<dbReference type="VEuPathDB" id="FungiDB:FOXG_22506"/>
<dbReference type="KEGG" id="fox:FOXG_22506"/>
<sequence length="157" mass="17604">MRIAAREPEEQPLKLVIRKGQRGFAKNARKLVNEYGTTPIADAGSSSVEPQDSLGDDATLTAAQPRNETLQSFIDYIRQGNTGWTPEFLDPYKRAYDQIFKVFYSSKCNCTRRVEGDEAGLADSLRERVEQLRQFIPPLSTAFGETGSYDPSSSFQQ</sequence>
<protein>
    <submittedName>
        <fullName evidence="1">Uncharacterized protein</fullName>
    </submittedName>
</protein>
<reference evidence="1 3" key="2">
    <citation type="journal article" date="2010" name="Nature">
        <title>Comparative genomics reveals mobile pathogenicity chromosomes in Fusarium.</title>
        <authorList>
            <person name="Ma L.J."/>
            <person name="van der Does H.C."/>
            <person name="Borkovich K.A."/>
            <person name="Coleman J.J."/>
            <person name="Daboussi M.J."/>
            <person name="Di Pietro A."/>
            <person name="Dufresne M."/>
            <person name="Freitag M."/>
            <person name="Grabherr M."/>
            <person name="Henrissat B."/>
            <person name="Houterman P.M."/>
            <person name="Kang S."/>
            <person name="Shim W.B."/>
            <person name="Woloshuk C."/>
            <person name="Xie X."/>
            <person name="Xu J.R."/>
            <person name="Antoniw J."/>
            <person name="Baker S.E."/>
            <person name="Bluhm B.H."/>
            <person name="Breakspear A."/>
            <person name="Brown D.W."/>
            <person name="Butchko R.A."/>
            <person name="Chapman S."/>
            <person name="Coulson R."/>
            <person name="Coutinho P.M."/>
            <person name="Danchin E.G."/>
            <person name="Diener A."/>
            <person name="Gale L.R."/>
            <person name="Gardiner D.M."/>
            <person name="Goff S."/>
            <person name="Hammond-Kosack K.E."/>
            <person name="Hilburn K."/>
            <person name="Hua-Van A."/>
            <person name="Jonkers W."/>
            <person name="Kazan K."/>
            <person name="Kodira C.D."/>
            <person name="Koehrsen M."/>
            <person name="Kumar L."/>
            <person name="Lee Y.H."/>
            <person name="Li L."/>
            <person name="Manners J.M."/>
            <person name="Miranda-Saavedra D."/>
            <person name="Mukherjee M."/>
            <person name="Park G."/>
            <person name="Park J."/>
            <person name="Park S.Y."/>
            <person name="Proctor R.H."/>
            <person name="Regev A."/>
            <person name="Ruiz-Roldan M.C."/>
            <person name="Sain D."/>
            <person name="Sakthikumar S."/>
            <person name="Sykes S."/>
            <person name="Schwartz D.C."/>
            <person name="Turgeon B.G."/>
            <person name="Wapinski I."/>
            <person name="Yoder O."/>
            <person name="Young S."/>
            <person name="Zeng Q."/>
            <person name="Zhou S."/>
            <person name="Galagan J."/>
            <person name="Cuomo C.A."/>
            <person name="Kistler H.C."/>
            <person name="Rep M."/>
        </authorList>
    </citation>
    <scope>NUCLEOTIDE SEQUENCE [LARGE SCALE GENOMIC DNA]</scope>
    <source>
        <strain evidence="1">4287</strain>
        <strain evidence="3">4287 / CBS 123668 / FGSC 9935 / NRRL 34936</strain>
    </source>
</reference>
<dbReference type="GeneID" id="28963433"/>
<dbReference type="RefSeq" id="XP_018257323.1">
    <property type="nucleotide sequence ID" value="XM_018402915.1"/>
</dbReference>
<gene>
    <name evidence="1" type="ORF">FOXG_22506</name>
    <name evidence="2" type="ORF">FOXG_22727</name>
</gene>